<dbReference type="RefSeq" id="WP_377181294.1">
    <property type="nucleotide sequence ID" value="NZ_JBHUPD010000001.1"/>
</dbReference>
<gene>
    <name evidence="1" type="ORF">ACFS5N_01015</name>
</gene>
<name>A0ABW5Y7M7_9SPHI</name>
<keyword evidence="2" id="KW-1185">Reference proteome</keyword>
<reference evidence="2" key="1">
    <citation type="journal article" date="2019" name="Int. J. Syst. Evol. Microbiol.">
        <title>The Global Catalogue of Microorganisms (GCM) 10K type strain sequencing project: providing services to taxonomists for standard genome sequencing and annotation.</title>
        <authorList>
            <consortium name="The Broad Institute Genomics Platform"/>
            <consortium name="The Broad Institute Genome Sequencing Center for Infectious Disease"/>
            <person name="Wu L."/>
            <person name="Ma J."/>
        </authorList>
    </citation>
    <scope>NUCLEOTIDE SEQUENCE [LARGE SCALE GENOMIC DNA]</scope>
    <source>
        <strain evidence="2">KCTC 22437</strain>
    </source>
</reference>
<protein>
    <recommendedName>
        <fullName evidence="3">Lipoprotein</fullName>
    </recommendedName>
</protein>
<evidence type="ECO:0000313" key="1">
    <source>
        <dbReference type="EMBL" id="MFD2871025.1"/>
    </source>
</evidence>
<dbReference type="EMBL" id="JBHUPD010000001">
    <property type="protein sequence ID" value="MFD2871025.1"/>
    <property type="molecule type" value="Genomic_DNA"/>
</dbReference>
<dbReference type="Proteomes" id="UP001597557">
    <property type="component" value="Unassembled WGS sequence"/>
</dbReference>
<sequence length="63" mass="7985">MKKHIIKVVTLLLFTAVTISSCEVQYRERSTYRHNRDWHDGYDRRYNHDDHYDHHYDNDYHRY</sequence>
<dbReference type="PROSITE" id="PS51257">
    <property type="entry name" value="PROKAR_LIPOPROTEIN"/>
    <property type="match status" value="1"/>
</dbReference>
<evidence type="ECO:0000313" key="2">
    <source>
        <dbReference type="Proteomes" id="UP001597557"/>
    </source>
</evidence>
<organism evidence="1 2">
    <name type="scientific">Mucilaginibacter ximonensis</name>
    <dbReference type="NCBI Taxonomy" id="538021"/>
    <lineage>
        <taxon>Bacteria</taxon>
        <taxon>Pseudomonadati</taxon>
        <taxon>Bacteroidota</taxon>
        <taxon>Sphingobacteriia</taxon>
        <taxon>Sphingobacteriales</taxon>
        <taxon>Sphingobacteriaceae</taxon>
        <taxon>Mucilaginibacter</taxon>
    </lineage>
</organism>
<comment type="caution">
    <text evidence="1">The sequence shown here is derived from an EMBL/GenBank/DDBJ whole genome shotgun (WGS) entry which is preliminary data.</text>
</comment>
<accession>A0ABW5Y7M7</accession>
<proteinExistence type="predicted"/>
<evidence type="ECO:0008006" key="3">
    <source>
        <dbReference type="Google" id="ProtNLM"/>
    </source>
</evidence>